<keyword evidence="3" id="KW-1185">Reference proteome</keyword>
<gene>
    <name evidence="2" type="ORF">JOE21_003490</name>
</gene>
<keyword evidence="1" id="KW-0812">Transmembrane</keyword>
<comment type="caution">
    <text evidence="2">The sequence shown here is derived from an EMBL/GenBank/DDBJ whole genome shotgun (WGS) entry which is preliminary data.</text>
</comment>
<accession>A0ABU1IRV2</accession>
<reference evidence="2 3" key="1">
    <citation type="submission" date="2023-07" db="EMBL/GenBank/DDBJ databases">
        <title>Genomic Encyclopedia of Type Strains, Phase IV (KMG-IV): sequencing the most valuable type-strain genomes for metagenomic binning, comparative biology and taxonomic classification.</title>
        <authorList>
            <person name="Goeker M."/>
        </authorList>
    </citation>
    <scope>NUCLEOTIDE SEQUENCE [LARGE SCALE GENOMIC DNA]</scope>
    <source>
        <strain evidence="2 3">DSM 45903</strain>
    </source>
</reference>
<name>A0ABU1IRV2_9BACL</name>
<dbReference type="EMBL" id="JAVDQG010000009">
    <property type="protein sequence ID" value="MDR6227475.1"/>
    <property type="molecule type" value="Genomic_DNA"/>
</dbReference>
<sequence>MSADQIADFVYLRPAFYLIAFLSLLNLCYLLFFYKRWRSDSYILINSLFIFLITCVLFFQSGVIVDEIGSSGDPVYFYLTVSIFIISIISSIVYFRKK</sequence>
<keyword evidence="1" id="KW-1133">Transmembrane helix</keyword>
<feature type="transmembrane region" description="Helical" evidence="1">
    <location>
        <begin position="41"/>
        <end position="63"/>
    </location>
</feature>
<organism evidence="2 3">
    <name type="scientific">Desmospora profundinema</name>
    <dbReference type="NCBI Taxonomy" id="1571184"/>
    <lineage>
        <taxon>Bacteria</taxon>
        <taxon>Bacillati</taxon>
        <taxon>Bacillota</taxon>
        <taxon>Bacilli</taxon>
        <taxon>Bacillales</taxon>
        <taxon>Thermoactinomycetaceae</taxon>
        <taxon>Desmospora</taxon>
    </lineage>
</organism>
<keyword evidence="1" id="KW-0472">Membrane</keyword>
<proteinExistence type="predicted"/>
<feature type="transmembrane region" description="Helical" evidence="1">
    <location>
        <begin position="75"/>
        <end position="95"/>
    </location>
</feature>
<evidence type="ECO:0000256" key="1">
    <source>
        <dbReference type="SAM" id="Phobius"/>
    </source>
</evidence>
<evidence type="ECO:0000313" key="2">
    <source>
        <dbReference type="EMBL" id="MDR6227475.1"/>
    </source>
</evidence>
<feature type="transmembrane region" description="Helical" evidence="1">
    <location>
        <begin position="15"/>
        <end position="34"/>
    </location>
</feature>
<dbReference type="Proteomes" id="UP001185012">
    <property type="component" value="Unassembled WGS sequence"/>
</dbReference>
<protein>
    <submittedName>
        <fullName evidence="2">Uncharacterized protein</fullName>
    </submittedName>
</protein>
<evidence type="ECO:0000313" key="3">
    <source>
        <dbReference type="Proteomes" id="UP001185012"/>
    </source>
</evidence>